<reference evidence="2 3" key="1">
    <citation type="journal article" date="2016" name="Nat. Commun.">
        <title>Thousands of microbial genomes shed light on interconnected biogeochemical processes in an aquifer system.</title>
        <authorList>
            <person name="Anantharaman K."/>
            <person name="Brown C.T."/>
            <person name="Hug L.A."/>
            <person name="Sharon I."/>
            <person name="Castelle C.J."/>
            <person name="Probst A.J."/>
            <person name="Thomas B.C."/>
            <person name="Singh A."/>
            <person name="Wilkins M.J."/>
            <person name="Karaoz U."/>
            <person name="Brodie E.L."/>
            <person name="Williams K.H."/>
            <person name="Hubbard S.S."/>
            <person name="Banfield J.F."/>
        </authorList>
    </citation>
    <scope>NUCLEOTIDE SEQUENCE [LARGE SCALE GENOMIC DNA]</scope>
</reference>
<gene>
    <name evidence="2" type="ORF">A3H61_03885</name>
</gene>
<protein>
    <submittedName>
        <fullName evidence="2">Uncharacterized protein</fullName>
    </submittedName>
</protein>
<feature type="transmembrane region" description="Helical" evidence="1">
    <location>
        <begin position="52"/>
        <end position="70"/>
    </location>
</feature>
<keyword evidence="1" id="KW-0812">Transmembrane</keyword>
<keyword evidence="1" id="KW-0472">Membrane</keyword>
<evidence type="ECO:0000256" key="1">
    <source>
        <dbReference type="SAM" id="Phobius"/>
    </source>
</evidence>
<accession>A0A1G2ADE6</accession>
<comment type="caution">
    <text evidence="2">The sequence shown here is derived from an EMBL/GenBank/DDBJ whole genome shotgun (WGS) entry which is preliminary data.</text>
</comment>
<dbReference type="Proteomes" id="UP000178315">
    <property type="component" value="Unassembled WGS sequence"/>
</dbReference>
<name>A0A1G2ADE6_9BACT</name>
<organism evidence="2 3">
    <name type="scientific">Candidatus Jacksonbacteria bacterium RIFCSPLOWO2_02_FULL_44_20</name>
    <dbReference type="NCBI Taxonomy" id="1798460"/>
    <lineage>
        <taxon>Bacteria</taxon>
        <taxon>Candidatus Jacksoniibacteriota</taxon>
    </lineage>
</organism>
<proteinExistence type="predicted"/>
<dbReference type="AlphaFoldDB" id="A0A1G2ADE6"/>
<keyword evidence="1" id="KW-1133">Transmembrane helix</keyword>
<evidence type="ECO:0000313" key="3">
    <source>
        <dbReference type="Proteomes" id="UP000178315"/>
    </source>
</evidence>
<sequence length="148" mass="16994">MRIEIDQSGKIEDTARNTVIAFSNTDRKSICISSADKRTLQKIFRQKGKHKVFVYQLFALLIFLLIKSGLRGYDSIIIDVEYEGKESLIKSFLVRYCSCNNAHFDKTIVQFRRIGKGSPAHAYALDVLRRKRAPDTTATIEEILPYFV</sequence>
<evidence type="ECO:0000313" key="2">
    <source>
        <dbReference type="EMBL" id="OGY74040.1"/>
    </source>
</evidence>
<dbReference type="EMBL" id="MHJU01000004">
    <property type="protein sequence ID" value="OGY74040.1"/>
    <property type="molecule type" value="Genomic_DNA"/>
</dbReference>